<dbReference type="Gene3D" id="3.30.420.10">
    <property type="entry name" value="Ribonuclease H-like superfamily/Ribonuclease H"/>
    <property type="match status" value="1"/>
</dbReference>
<organism evidence="4 5">
    <name type="scientific">Tenebrio molitor</name>
    <name type="common">Yellow mealworm beetle</name>
    <dbReference type="NCBI Taxonomy" id="7067"/>
    <lineage>
        <taxon>Eukaryota</taxon>
        <taxon>Metazoa</taxon>
        <taxon>Ecdysozoa</taxon>
        <taxon>Arthropoda</taxon>
        <taxon>Hexapoda</taxon>
        <taxon>Insecta</taxon>
        <taxon>Pterygota</taxon>
        <taxon>Neoptera</taxon>
        <taxon>Endopterygota</taxon>
        <taxon>Coleoptera</taxon>
        <taxon>Polyphaga</taxon>
        <taxon>Cucujiformia</taxon>
        <taxon>Tenebrionidae</taxon>
        <taxon>Tenebrio</taxon>
    </lineage>
</organism>
<dbReference type="Pfam" id="PF18701">
    <property type="entry name" value="DUF5641"/>
    <property type="match status" value="1"/>
</dbReference>
<comment type="caution">
    <text evidence="4">The sequence shown here is derived from an EMBL/GenBank/DDBJ whole genome shotgun (WGS) entry which is preliminary data.</text>
</comment>
<name>A0A8J6LAU8_TENMO</name>
<feature type="transmembrane region" description="Helical" evidence="2">
    <location>
        <begin position="629"/>
        <end position="651"/>
    </location>
</feature>
<keyword evidence="2" id="KW-0812">Transmembrane</keyword>
<feature type="transmembrane region" description="Helical" evidence="2">
    <location>
        <begin position="721"/>
        <end position="741"/>
    </location>
</feature>
<reference evidence="4" key="1">
    <citation type="journal article" date="2020" name="J Insects Food Feed">
        <title>The yellow mealworm (Tenebrio molitor) genome: a resource for the emerging insects as food and feed industry.</title>
        <authorList>
            <person name="Eriksson T."/>
            <person name="Andere A."/>
            <person name="Kelstrup H."/>
            <person name="Emery V."/>
            <person name="Picard C."/>
        </authorList>
    </citation>
    <scope>NUCLEOTIDE SEQUENCE</scope>
    <source>
        <strain evidence="4">Stoneville</strain>
        <tissue evidence="4">Whole head</tissue>
    </source>
</reference>
<dbReference type="AlphaFoldDB" id="A0A8J6LAU8"/>
<sequence length="810" mass="92811">MSVATLFDMLAGTFEFPFLLFSVYGIGWRLANMLEELDKVEIEKLLKIKTDFLSFPLYELTQALIGEWESIPQDSLRRLVRSMPRRCEEVIRTRGGLSGLQQSESGLRIFIKDWLKTSGIKRNQPVLSIPYFQKKPKLYVDGHASTSSAHRLGISMNQIKQCAGCSPNSETFVRFYNRPVVDPGQYKVRERSSTGSRTPTSGTGRDEFAREGAKSIKGGTDAILEVHDHSSQVLANPWRKTESAGRVVQRELQPYAAADLGFIHEGPRPYASADQISPPFWAAVIPQDPSREPDLTPDSPRPGIPKSRNLKEANRVVLLESDSPAVEHQGDIVSARASPLVYDTYKIPSNIKLADPTFNKPGPIDLLLGNELFWKVLCVGKVQLGPAKRLIAQNTQLGWILGGCWDTNKENTKTICTFSSKNLEKQMVKFWQIEEIDHKPILSREHESDITKMYRQIFIDPAHRDFLRILCEIIPMIRYKYFGLKRVIGNANLTFEELYTVLTSIEAILNSRPLCPLSNDPNDLSYLTPGHFLVGEPLNAPAEFDLTDVNIPRLSRWQHVERIRQHFWKRWSNEYLTTLQQRTRWITSKDKVPHVGSLVLIKETNAPPLQWKLGRITQLHPGPDKVVNFVKIGICILAEWIWCAFSCRIIVEASRVRSRRWLVEGLKETSYLMQDEDVQTRKFLFNFLGLQIIFCVCSIYIHQSTVSVVGVIFLELFSVEIFETYLLFFHTLYITTLLEMIRKRYEGLRRRYERRFVQNGPHLVQMSCIACSLNKAVDTFNDNFGYSLALLICFTPLEILNYLEFARGRI</sequence>
<gene>
    <name evidence="4" type="ORF">GEV33_007682</name>
</gene>
<dbReference type="InterPro" id="IPR036397">
    <property type="entry name" value="RNaseH_sf"/>
</dbReference>
<evidence type="ECO:0000313" key="4">
    <source>
        <dbReference type="EMBL" id="KAH0815109.1"/>
    </source>
</evidence>
<keyword evidence="2" id="KW-0472">Membrane</keyword>
<dbReference type="GO" id="GO:0003676">
    <property type="term" value="F:nucleic acid binding"/>
    <property type="evidence" value="ECO:0007669"/>
    <property type="project" value="InterPro"/>
</dbReference>
<keyword evidence="2" id="KW-1133">Transmembrane helix</keyword>
<dbReference type="PANTHER" id="PTHR47331">
    <property type="entry name" value="PHD-TYPE DOMAIN-CONTAINING PROTEIN"/>
    <property type="match status" value="1"/>
</dbReference>
<feature type="transmembrane region" description="Helical" evidence="2">
    <location>
        <begin position="683"/>
        <end position="701"/>
    </location>
</feature>
<evidence type="ECO:0000313" key="5">
    <source>
        <dbReference type="Proteomes" id="UP000719412"/>
    </source>
</evidence>
<evidence type="ECO:0000256" key="2">
    <source>
        <dbReference type="SAM" id="Phobius"/>
    </source>
</evidence>
<protein>
    <recommendedName>
        <fullName evidence="3">DUF5641 domain-containing protein</fullName>
    </recommendedName>
</protein>
<evidence type="ECO:0000256" key="1">
    <source>
        <dbReference type="SAM" id="MobiDB-lite"/>
    </source>
</evidence>
<reference evidence="4" key="2">
    <citation type="submission" date="2021-08" db="EMBL/GenBank/DDBJ databases">
        <authorList>
            <person name="Eriksson T."/>
        </authorList>
    </citation>
    <scope>NUCLEOTIDE SEQUENCE</scope>
    <source>
        <strain evidence="4">Stoneville</strain>
        <tissue evidence="4">Whole head</tissue>
    </source>
</reference>
<evidence type="ECO:0000259" key="3">
    <source>
        <dbReference type="Pfam" id="PF18701"/>
    </source>
</evidence>
<feature type="domain" description="DUF5641" evidence="3">
    <location>
        <begin position="555"/>
        <end position="632"/>
    </location>
</feature>
<feature type="compositionally biased region" description="Low complexity" evidence="1">
    <location>
        <begin position="193"/>
        <end position="203"/>
    </location>
</feature>
<feature type="region of interest" description="Disordered" evidence="1">
    <location>
        <begin position="186"/>
        <end position="208"/>
    </location>
</feature>
<dbReference type="EMBL" id="JABDTM020023538">
    <property type="protein sequence ID" value="KAH0815109.1"/>
    <property type="molecule type" value="Genomic_DNA"/>
</dbReference>
<accession>A0A8J6LAU8</accession>
<proteinExistence type="predicted"/>
<keyword evidence="5" id="KW-1185">Reference proteome</keyword>
<dbReference type="Proteomes" id="UP000719412">
    <property type="component" value="Unassembled WGS sequence"/>
</dbReference>
<dbReference type="PANTHER" id="PTHR47331:SF2">
    <property type="match status" value="1"/>
</dbReference>
<dbReference type="InterPro" id="IPR040676">
    <property type="entry name" value="DUF5641"/>
</dbReference>
<feature type="region of interest" description="Disordered" evidence="1">
    <location>
        <begin position="285"/>
        <end position="307"/>
    </location>
</feature>